<dbReference type="GO" id="GO:0050114">
    <property type="term" value="F:myo-inosose-2 dehydratase activity"/>
    <property type="evidence" value="ECO:0007669"/>
    <property type="project" value="UniProtKB-UniRule"/>
</dbReference>
<comment type="catalytic activity">
    <reaction evidence="4">
        <text>scyllo-inosose = 3D-3,5/4-trihydroxycyclohexane-1,2-dione + H2O</text>
        <dbReference type="Rhea" id="RHEA:14065"/>
        <dbReference type="ChEBI" id="CHEBI:15377"/>
        <dbReference type="ChEBI" id="CHEBI:17811"/>
        <dbReference type="ChEBI" id="CHEBI:28446"/>
        <dbReference type="EC" id="4.2.1.44"/>
    </reaction>
</comment>
<comment type="function">
    <text evidence="4">Catalyzes the dehydration of inosose (2-keto-myo-inositol, 2KMI or 2,4,6/3,5-pentahydroxycyclohexanone) to 3D-(3,5/4)-trihydroxycyclohexane-1,2-dione (D-2,3-diketo-4-deoxy-epi-inositol).</text>
</comment>
<dbReference type="UniPathway" id="UPA00076">
    <property type="reaction ID" value="UER00144"/>
</dbReference>
<dbReference type="Pfam" id="PF01261">
    <property type="entry name" value="AP_endonuc_2"/>
    <property type="match status" value="1"/>
</dbReference>
<comment type="similarity">
    <text evidence="4">Belongs to the IolE/MocC family.</text>
</comment>
<dbReference type="Proteomes" id="UP000245423">
    <property type="component" value="Chromosome 1"/>
</dbReference>
<keyword evidence="1 4" id="KW-0464">Manganese</keyword>
<protein>
    <recommendedName>
        <fullName evidence="4">Inosose dehydratase</fullName>
        <ecNumber evidence="4">4.2.1.44</ecNumber>
    </recommendedName>
    <alternativeName>
        <fullName evidence="4">2-keto-myo-inositol dehydratase</fullName>
        <shortName evidence="4">2KMI dehydratase</shortName>
    </alternativeName>
</protein>
<dbReference type="SUPFAM" id="SSF51658">
    <property type="entry name" value="Xylose isomerase-like"/>
    <property type="match status" value="1"/>
</dbReference>
<accession>M1ZH43</accession>
<name>M1ZH43_9FIRM</name>
<keyword evidence="3 4" id="KW-0170">Cobalt</keyword>
<evidence type="ECO:0000256" key="1">
    <source>
        <dbReference type="ARBA" id="ARBA00023211"/>
    </source>
</evidence>
<comment type="pathway">
    <text evidence="4">Polyol metabolism; myo-inositol degradation into acetyl-CoA; acetyl-CoA from myo-inositol: step 2/7.</text>
</comment>
<dbReference type="InterPro" id="IPR023952">
    <property type="entry name" value="IolE"/>
</dbReference>
<proteinExistence type="inferred from homology"/>
<dbReference type="InterPro" id="IPR036237">
    <property type="entry name" value="Xyl_isomerase-like_sf"/>
</dbReference>
<dbReference type="AlphaFoldDB" id="M1ZH43"/>
<evidence type="ECO:0000313" key="7">
    <source>
        <dbReference type="Proteomes" id="UP000245423"/>
    </source>
</evidence>
<dbReference type="RefSeq" id="WP_005587942.1">
    <property type="nucleotide sequence ID" value="NZ_LT669839.1"/>
</dbReference>
<dbReference type="EMBL" id="LT669839">
    <property type="protein sequence ID" value="SHD75761.1"/>
    <property type="molecule type" value="Genomic_DNA"/>
</dbReference>
<dbReference type="HOGENOM" id="CLU_059523_0_0_9"/>
<dbReference type="GO" id="GO:0019310">
    <property type="term" value="P:inositol catabolic process"/>
    <property type="evidence" value="ECO:0007669"/>
    <property type="project" value="UniProtKB-UniRule"/>
</dbReference>
<comment type="cofactor">
    <cofactor evidence="4">
        <name>Co(2+)</name>
        <dbReference type="ChEBI" id="CHEBI:48828"/>
    </cofactor>
    <cofactor evidence="4">
        <name>Mn(2+)</name>
        <dbReference type="ChEBI" id="CHEBI:29035"/>
    </cofactor>
</comment>
<dbReference type="InterPro" id="IPR050312">
    <property type="entry name" value="IolE/XylAMocC-like"/>
</dbReference>
<dbReference type="NCBIfam" id="TIGR04379">
    <property type="entry name" value="myo_inos_iolE"/>
    <property type="match status" value="1"/>
</dbReference>
<evidence type="ECO:0000256" key="3">
    <source>
        <dbReference type="ARBA" id="ARBA00023285"/>
    </source>
</evidence>
<evidence type="ECO:0000256" key="2">
    <source>
        <dbReference type="ARBA" id="ARBA00023239"/>
    </source>
</evidence>
<dbReference type="EC" id="4.2.1.44" evidence="4"/>
<dbReference type="PANTHER" id="PTHR12110">
    <property type="entry name" value="HYDROXYPYRUVATE ISOMERASE"/>
    <property type="match status" value="1"/>
</dbReference>
<sequence length="299" mass="34090">MLDSTKIKLGIAPIAWTNDDLPQLGAANTFEQCISEMALAGFAGSEIGNKYPTDPEVLKKALDLRGLQICNAWFSTFFTTKEEEETIEKFIEHRDFLYEMGAKVIGCSEQGHSIQVLNKPIFDEKPVFTEGEWDRLIEGYNKLAILAQEKGMKVSLHHHMGTGIQTPEEIDRFMEQVNENVYLLFDTGHMYFSEGNQEAVNNLIDKYIDRIVHIHLKDVRQNIYEKLKEERWSFLKGVKEGVFTVPGDGVINFDHVFLVIKNSGYEGWMVVEAEQDPAKANPLEYAIKAMDYINEKTGL</sequence>
<keyword evidence="2 4" id="KW-0456">Lyase</keyword>
<evidence type="ECO:0000259" key="5">
    <source>
        <dbReference type="Pfam" id="PF01261"/>
    </source>
</evidence>
<dbReference type="HAMAP" id="MF_01672">
    <property type="entry name" value="IolE"/>
    <property type="match status" value="1"/>
</dbReference>
<dbReference type="OrthoDB" id="9779184at2"/>
<dbReference type="InterPro" id="IPR013022">
    <property type="entry name" value="Xyl_isomerase-like_TIM-brl"/>
</dbReference>
<dbReference type="PANTHER" id="PTHR12110:SF41">
    <property type="entry name" value="INOSOSE DEHYDRATASE"/>
    <property type="match status" value="1"/>
</dbReference>
<dbReference type="InterPro" id="IPR030823">
    <property type="entry name" value="IolE/MocC"/>
</dbReference>
<organism evidence="6 7">
    <name type="scientific">[Clostridium] ultunense Esp</name>
    <dbReference type="NCBI Taxonomy" id="1288971"/>
    <lineage>
        <taxon>Bacteria</taxon>
        <taxon>Bacillati</taxon>
        <taxon>Bacillota</taxon>
        <taxon>Tissierellia</taxon>
        <taxon>Tissierellales</taxon>
        <taxon>Tepidimicrobiaceae</taxon>
        <taxon>Schnuerera</taxon>
    </lineage>
</organism>
<evidence type="ECO:0000313" key="6">
    <source>
        <dbReference type="EMBL" id="SHD75761.1"/>
    </source>
</evidence>
<evidence type="ECO:0000256" key="4">
    <source>
        <dbReference type="HAMAP-Rule" id="MF_01672"/>
    </source>
</evidence>
<reference evidence="6 7" key="1">
    <citation type="submission" date="2016-11" db="EMBL/GenBank/DDBJ databases">
        <authorList>
            <person name="Manzoor S."/>
        </authorList>
    </citation>
    <scope>NUCLEOTIDE SEQUENCE [LARGE SCALE GENOMIC DNA]</scope>
    <source>
        <strain evidence="6">Clostridium ultunense strain Esp</strain>
    </source>
</reference>
<dbReference type="Gene3D" id="3.20.20.150">
    <property type="entry name" value="Divalent-metal-dependent TIM barrel enzymes"/>
    <property type="match status" value="1"/>
</dbReference>
<keyword evidence="7" id="KW-1185">Reference proteome</keyword>
<gene>
    <name evidence="4 6" type="primary">iolE</name>
    <name evidence="6" type="ORF">CUESP1_0370</name>
</gene>
<comment type="cofactor">
    <cofactor evidence="4">
        <name>glutathione</name>
        <dbReference type="ChEBI" id="CHEBI:57925"/>
    </cofactor>
</comment>
<dbReference type="GO" id="GO:0030145">
    <property type="term" value="F:manganese ion binding"/>
    <property type="evidence" value="ECO:0007669"/>
    <property type="project" value="UniProtKB-UniRule"/>
</dbReference>
<feature type="domain" description="Xylose isomerase-like TIM barrel" evidence="5">
    <location>
        <begin position="38"/>
        <end position="294"/>
    </location>
</feature>